<evidence type="ECO:0000256" key="2">
    <source>
        <dbReference type="ARBA" id="ARBA00007783"/>
    </source>
</evidence>
<feature type="domain" description="ABC transmembrane type-2" evidence="10">
    <location>
        <begin position="31"/>
        <end position="254"/>
    </location>
</feature>
<evidence type="ECO:0000313" key="12">
    <source>
        <dbReference type="Proteomes" id="UP001564408"/>
    </source>
</evidence>
<evidence type="ECO:0000256" key="1">
    <source>
        <dbReference type="ARBA" id="ARBA00004651"/>
    </source>
</evidence>
<feature type="transmembrane region" description="Helical" evidence="9">
    <location>
        <begin position="109"/>
        <end position="135"/>
    </location>
</feature>
<sequence>MPWTIDVAFPWPVFRIWLRRDIKSRYAGSLAGLLWAVISPIATIALFYLLFAFIFQIRVPEIAAQSGFFFYLLAGLLPWLSIAEGLSRATGVIVGHEGFLQKQAFPVEVLPVTVVTASLVTQGVGTLVFVVLLWWAGILGEGVPWLWPLALIAQLAMTIGLGLALAVLAMHLRDLLHATPLVLQFLFYASPILYPMSMVPVAVHHLYLLNPFAVLVRTYHAAFLGLELPMAVLVSLGIWTLVLGGGGYLVFRTLKPTLGETL</sequence>
<comment type="caution">
    <text evidence="11">The sequence shown here is derived from an EMBL/GenBank/DDBJ whole genome shotgun (WGS) entry which is preliminary data.</text>
</comment>
<protein>
    <recommendedName>
        <fullName evidence="9">Transport permease protein</fullName>
    </recommendedName>
</protein>
<comment type="subcellular location">
    <subcellularLocation>
        <location evidence="9">Cell inner membrane</location>
        <topology evidence="9">Multi-pass membrane protein</topology>
    </subcellularLocation>
    <subcellularLocation>
        <location evidence="1">Cell membrane</location>
        <topology evidence="1">Multi-pass membrane protein</topology>
    </subcellularLocation>
</comment>
<keyword evidence="7" id="KW-0625">Polysaccharide transport</keyword>
<feature type="transmembrane region" description="Helical" evidence="9">
    <location>
        <begin position="62"/>
        <end position="80"/>
    </location>
</feature>
<evidence type="ECO:0000256" key="5">
    <source>
        <dbReference type="ARBA" id="ARBA00022692"/>
    </source>
</evidence>
<dbReference type="PANTHER" id="PTHR30413:SF10">
    <property type="entry name" value="CAPSULE POLYSACCHARIDE EXPORT INNER-MEMBRANE PROTEIN CTRC"/>
    <property type="match status" value="1"/>
</dbReference>
<dbReference type="InterPro" id="IPR013525">
    <property type="entry name" value="ABC2_TM"/>
</dbReference>
<evidence type="ECO:0000259" key="10">
    <source>
        <dbReference type="PROSITE" id="PS51012"/>
    </source>
</evidence>
<dbReference type="Pfam" id="PF01061">
    <property type="entry name" value="ABC2_membrane"/>
    <property type="match status" value="1"/>
</dbReference>
<keyword evidence="7" id="KW-0762">Sugar transport</keyword>
<feature type="transmembrane region" description="Helical" evidence="9">
    <location>
        <begin position="181"/>
        <end position="208"/>
    </location>
</feature>
<dbReference type="InterPro" id="IPR047817">
    <property type="entry name" value="ABC2_TM_bact-type"/>
</dbReference>
<feature type="transmembrane region" description="Helical" evidence="9">
    <location>
        <begin position="228"/>
        <end position="251"/>
    </location>
</feature>
<feature type="transmembrane region" description="Helical" evidence="9">
    <location>
        <begin position="147"/>
        <end position="169"/>
    </location>
</feature>
<evidence type="ECO:0000256" key="4">
    <source>
        <dbReference type="ARBA" id="ARBA00022475"/>
    </source>
</evidence>
<evidence type="ECO:0000256" key="6">
    <source>
        <dbReference type="ARBA" id="ARBA00022989"/>
    </source>
</evidence>
<reference evidence="11 12" key="1">
    <citation type="submission" date="2024-05" db="EMBL/GenBank/DDBJ databases">
        <title>Genome Sequence and Characterization of the New Strain Purple Sulfur Bacterium of Genus Thioalkalicoccus.</title>
        <authorList>
            <person name="Bryantseva I.A."/>
            <person name="Kyndt J.A."/>
            <person name="Imhoff J.F."/>
        </authorList>
    </citation>
    <scope>NUCLEOTIDE SEQUENCE [LARGE SCALE GENOMIC DNA]</scope>
    <source>
        <strain evidence="11 12">Um2</strain>
    </source>
</reference>
<dbReference type="PANTHER" id="PTHR30413">
    <property type="entry name" value="INNER MEMBRANE TRANSPORT PERMEASE"/>
    <property type="match status" value="1"/>
</dbReference>
<proteinExistence type="inferred from homology"/>
<keyword evidence="3 9" id="KW-0813">Transport</keyword>
<comment type="similarity">
    <text evidence="2 9">Belongs to the ABC-2 integral membrane protein family.</text>
</comment>
<evidence type="ECO:0000256" key="8">
    <source>
        <dbReference type="ARBA" id="ARBA00023136"/>
    </source>
</evidence>
<evidence type="ECO:0000313" key="11">
    <source>
        <dbReference type="EMBL" id="MEY6432684.1"/>
    </source>
</evidence>
<dbReference type="EMBL" id="JBDKXB010000011">
    <property type="protein sequence ID" value="MEY6432684.1"/>
    <property type="molecule type" value="Genomic_DNA"/>
</dbReference>
<keyword evidence="8 9" id="KW-0472">Membrane</keyword>
<evidence type="ECO:0000256" key="9">
    <source>
        <dbReference type="RuleBase" id="RU361157"/>
    </source>
</evidence>
<evidence type="ECO:0000256" key="3">
    <source>
        <dbReference type="ARBA" id="ARBA00022448"/>
    </source>
</evidence>
<keyword evidence="6 9" id="KW-1133">Transmembrane helix</keyword>
<feature type="transmembrane region" description="Helical" evidence="9">
    <location>
        <begin position="30"/>
        <end position="56"/>
    </location>
</feature>
<accession>A0ABV4BFX6</accession>
<keyword evidence="5 9" id="KW-0812">Transmembrane</keyword>
<dbReference type="PROSITE" id="PS51012">
    <property type="entry name" value="ABC_TM2"/>
    <property type="match status" value="1"/>
</dbReference>
<organism evidence="11 12">
    <name type="scientific">Thioalkalicoccus limnaeus</name>
    <dbReference type="NCBI Taxonomy" id="120681"/>
    <lineage>
        <taxon>Bacteria</taxon>
        <taxon>Pseudomonadati</taxon>
        <taxon>Pseudomonadota</taxon>
        <taxon>Gammaproteobacteria</taxon>
        <taxon>Chromatiales</taxon>
        <taxon>Chromatiaceae</taxon>
        <taxon>Thioalkalicoccus</taxon>
    </lineage>
</organism>
<evidence type="ECO:0000256" key="7">
    <source>
        <dbReference type="ARBA" id="ARBA00023047"/>
    </source>
</evidence>
<name>A0ABV4BFX6_9GAMM</name>
<keyword evidence="12" id="KW-1185">Reference proteome</keyword>
<dbReference type="Proteomes" id="UP001564408">
    <property type="component" value="Unassembled WGS sequence"/>
</dbReference>
<gene>
    <name evidence="11" type="ORF">ABC977_09735</name>
</gene>
<keyword evidence="4 9" id="KW-1003">Cell membrane</keyword>